<dbReference type="Proteomes" id="UP000233556">
    <property type="component" value="Unassembled WGS sequence"/>
</dbReference>
<accession>A0A2I0UKP0</accession>
<evidence type="ECO:0000313" key="1">
    <source>
        <dbReference type="EMBL" id="PKU46612.1"/>
    </source>
</evidence>
<proteinExistence type="predicted"/>
<name>A0A2I0UKP0_LIMLA</name>
<protein>
    <submittedName>
        <fullName evidence="1">Uncharacterized protein</fullName>
    </submittedName>
</protein>
<evidence type="ECO:0000313" key="2">
    <source>
        <dbReference type="Proteomes" id="UP000233556"/>
    </source>
</evidence>
<dbReference type="AlphaFoldDB" id="A0A2I0UKP0"/>
<keyword evidence="2" id="KW-1185">Reference proteome</keyword>
<reference evidence="2" key="1">
    <citation type="submission" date="2017-11" db="EMBL/GenBank/DDBJ databases">
        <authorList>
            <person name="Lima N.C."/>
            <person name="Parody-Merino A.M."/>
            <person name="Battley P.F."/>
            <person name="Fidler A.E."/>
            <person name="Prosdocimi F."/>
        </authorList>
    </citation>
    <scope>NUCLEOTIDE SEQUENCE [LARGE SCALE GENOMIC DNA]</scope>
</reference>
<organism evidence="1 2">
    <name type="scientific">Limosa lapponica baueri</name>
    <dbReference type="NCBI Taxonomy" id="1758121"/>
    <lineage>
        <taxon>Eukaryota</taxon>
        <taxon>Metazoa</taxon>
        <taxon>Chordata</taxon>
        <taxon>Craniata</taxon>
        <taxon>Vertebrata</taxon>
        <taxon>Euteleostomi</taxon>
        <taxon>Archelosauria</taxon>
        <taxon>Archosauria</taxon>
        <taxon>Dinosauria</taxon>
        <taxon>Saurischia</taxon>
        <taxon>Theropoda</taxon>
        <taxon>Coelurosauria</taxon>
        <taxon>Aves</taxon>
        <taxon>Neognathae</taxon>
        <taxon>Neoaves</taxon>
        <taxon>Charadriiformes</taxon>
        <taxon>Scolopacidae</taxon>
        <taxon>Limosa</taxon>
    </lineage>
</organism>
<gene>
    <name evidence="1" type="ORF">llap_3103</name>
</gene>
<sequence length="118" mass="12664">MASDETCTDCTEGTGLLTALREQACFSASDVAGTSICFATGVEDVGTLAGEGVFTSPAAAFTREMNYESVWTACLKTRKSDPNGAKDYLIRIYHKHLPLNTSGTSRKLLSCFRVVTLL</sequence>
<reference evidence="2" key="2">
    <citation type="submission" date="2017-12" db="EMBL/GenBank/DDBJ databases">
        <title>Genome sequence of the Bar-tailed Godwit (Limosa lapponica baueri).</title>
        <authorList>
            <person name="Lima N.C.B."/>
            <person name="Parody-Merino A.M."/>
            <person name="Battley P.F."/>
            <person name="Fidler A.E."/>
            <person name="Prosdocimi F."/>
        </authorList>
    </citation>
    <scope>NUCLEOTIDE SEQUENCE [LARGE SCALE GENOMIC DNA]</scope>
</reference>
<dbReference type="EMBL" id="KZ505704">
    <property type="protein sequence ID" value="PKU46612.1"/>
    <property type="molecule type" value="Genomic_DNA"/>
</dbReference>